<proteinExistence type="predicted"/>
<evidence type="ECO:0000313" key="2">
    <source>
        <dbReference type="EMBL" id="KAJ0197733.1"/>
    </source>
</evidence>
<gene>
    <name evidence="2" type="ORF">LSAT_V11C700378770</name>
</gene>
<protein>
    <submittedName>
        <fullName evidence="2">Uncharacterized protein</fullName>
    </submittedName>
</protein>
<evidence type="ECO:0000313" key="3">
    <source>
        <dbReference type="Proteomes" id="UP000235145"/>
    </source>
</evidence>
<organism evidence="2 3">
    <name type="scientific">Lactuca sativa</name>
    <name type="common">Garden lettuce</name>
    <dbReference type="NCBI Taxonomy" id="4236"/>
    <lineage>
        <taxon>Eukaryota</taxon>
        <taxon>Viridiplantae</taxon>
        <taxon>Streptophyta</taxon>
        <taxon>Embryophyta</taxon>
        <taxon>Tracheophyta</taxon>
        <taxon>Spermatophyta</taxon>
        <taxon>Magnoliopsida</taxon>
        <taxon>eudicotyledons</taxon>
        <taxon>Gunneridae</taxon>
        <taxon>Pentapetalae</taxon>
        <taxon>asterids</taxon>
        <taxon>campanulids</taxon>
        <taxon>Asterales</taxon>
        <taxon>Asteraceae</taxon>
        <taxon>Cichorioideae</taxon>
        <taxon>Cichorieae</taxon>
        <taxon>Lactucinae</taxon>
        <taxon>Lactuca</taxon>
    </lineage>
</organism>
<keyword evidence="3" id="KW-1185">Reference proteome</keyword>
<accession>A0A9R1V3J9</accession>
<evidence type="ECO:0000256" key="1">
    <source>
        <dbReference type="SAM" id="Phobius"/>
    </source>
</evidence>
<dbReference type="Proteomes" id="UP000235145">
    <property type="component" value="Unassembled WGS sequence"/>
</dbReference>
<comment type="caution">
    <text evidence="2">The sequence shown here is derived from an EMBL/GenBank/DDBJ whole genome shotgun (WGS) entry which is preliminary data.</text>
</comment>
<sequence>MNPSPIFYKGNDENVVFFIYWKHGSIPLKGHSETVVTLLDVGLHGRQEILEEDSLDAQIIVLVVNVEILHLLGFFLSFFNLGLSRIRVRIANSLIWWIFHSLTSDTRTCSYNCTIVKFRSSGTSKLIPIILFYVKLVRKSKNYALNNS</sequence>
<keyword evidence="1" id="KW-0812">Transmembrane</keyword>
<dbReference type="AlphaFoldDB" id="A0A9R1V3J9"/>
<feature type="transmembrane region" description="Helical" evidence="1">
    <location>
        <begin position="59"/>
        <end position="83"/>
    </location>
</feature>
<name>A0A9R1V3J9_LACSA</name>
<reference evidence="2 3" key="1">
    <citation type="journal article" date="2017" name="Nat. Commun.">
        <title>Genome assembly with in vitro proximity ligation data and whole-genome triplication in lettuce.</title>
        <authorList>
            <person name="Reyes-Chin-Wo S."/>
            <person name="Wang Z."/>
            <person name="Yang X."/>
            <person name="Kozik A."/>
            <person name="Arikit S."/>
            <person name="Song C."/>
            <person name="Xia L."/>
            <person name="Froenicke L."/>
            <person name="Lavelle D.O."/>
            <person name="Truco M.J."/>
            <person name="Xia R."/>
            <person name="Zhu S."/>
            <person name="Xu C."/>
            <person name="Xu H."/>
            <person name="Xu X."/>
            <person name="Cox K."/>
            <person name="Korf I."/>
            <person name="Meyers B.C."/>
            <person name="Michelmore R.W."/>
        </authorList>
    </citation>
    <scope>NUCLEOTIDE SEQUENCE [LARGE SCALE GENOMIC DNA]</scope>
    <source>
        <strain evidence="3">cv. Salinas</strain>
        <tissue evidence="2">Seedlings</tissue>
    </source>
</reference>
<dbReference type="EMBL" id="NBSK02000007">
    <property type="protein sequence ID" value="KAJ0197733.1"/>
    <property type="molecule type" value="Genomic_DNA"/>
</dbReference>
<keyword evidence="1" id="KW-0472">Membrane</keyword>
<keyword evidence="1" id="KW-1133">Transmembrane helix</keyword>